<keyword evidence="6" id="KW-1185">Reference proteome</keyword>
<dbReference type="SUPFAM" id="SSF51126">
    <property type="entry name" value="Pectin lyase-like"/>
    <property type="match status" value="1"/>
</dbReference>
<gene>
    <name evidence="5" type="ORF">A4R26_29560</name>
</gene>
<dbReference type="EMBL" id="LWBP01000218">
    <property type="protein sequence ID" value="OQP51229.1"/>
    <property type="molecule type" value="Genomic_DNA"/>
</dbReference>
<evidence type="ECO:0000256" key="2">
    <source>
        <dbReference type="ARBA" id="ARBA00022729"/>
    </source>
</evidence>
<evidence type="ECO:0000256" key="3">
    <source>
        <dbReference type="ARBA" id="ARBA00022737"/>
    </source>
</evidence>
<dbReference type="Proteomes" id="UP000192276">
    <property type="component" value="Unassembled WGS sequence"/>
</dbReference>
<dbReference type="InterPro" id="IPR019316">
    <property type="entry name" value="G8_domain"/>
</dbReference>
<evidence type="ECO:0000313" key="5">
    <source>
        <dbReference type="EMBL" id="OQP51229.1"/>
    </source>
</evidence>
<dbReference type="PROSITE" id="PS51820">
    <property type="entry name" value="PA14"/>
    <property type="match status" value="1"/>
</dbReference>
<dbReference type="PANTHER" id="PTHR46769">
    <property type="entry name" value="POLYCYSTIC KIDNEY AND HEPATIC DISEASE 1 (AUTOSOMAL RECESSIVE)-LIKE 1"/>
    <property type="match status" value="1"/>
</dbReference>
<evidence type="ECO:0000256" key="1">
    <source>
        <dbReference type="ARBA" id="ARBA00004196"/>
    </source>
</evidence>
<dbReference type="InterPro" id="IPR011658">
    <property type="entry name" value="PA14_dom"/>
</dbReference>
<feature type="domain" description="PA14" evidence="4">
    <location>
        <begin position="609"/>
        <end position="754"/>
    </location>
</feature>
<dbReference type="InterPro" id="IPR052387">
    <property type="entry name" value="Fibrocystin"/>
</dbReference>
<proteinExistence type="predicted"/>
<reference evidence="6" key="1">
    <citation type="submission" date="2016-04" db="EMBL/GenBank/DDBJ databases">
        <authorList>
            <person name="Chen L."/>
            <person name="Zhuang W."/>
            <person name="Wang G."/>
        </authorList>
    </citation>
    <scope>NUCLEOTIDE SEQUENCE [LARGE SCALE GENOMIC DNA]</scope>
    <source>
        <strain evidence="6">208</strain>
    </source>
</reference>
<keyword evidence="3" id="KW-0677">Repeat</keyword>
<dbReference type="Gene3D" id="3.90.182.10">
    <property type="entry name" value="Toxin - Anthrax Protective Antigen,domain 1"/>
    <property type="match status" value="1"/>
</dbReference>
<evidence type="ECO:0000259" key="4">
    <source>
        <dbReference type="PROSITE" id="PS51820"/>
    </source>
</evidence>
<dbReference type="InterPro" id="IPR011050">
    <property type="entry name" value="Pectin_lyase_fold/virulence"/>
</dbReference>
<organism evidence="5 6">
    <name type="scientific">Niastella populi</name>
    <dbReference type="NCBI Taxonomy" id="550983"/>
    <lineage>
        <taxon>Bacteria</taxon>
        <taxon>Pseudomonadati</taxon>
        <taxon>Bacteroidota</taxon>
        <taxon>Chitinophagia</taxon>
        <taxon>Chitinophagales</taxon>
        <taxon>Chitinophagaceae</taxon>
        <taxon>Niastella</taxon>
    </lineage>
</organism>
<dbReference type="OrthoDB" id="5477965at2"/>
<evidence type="ECO:0000313" key="6">
    <source>
        <dbReference type="Proteomes" id="UP000192276"/>
    </source>
</evidence>
<comment type="caution">
    <text evidence="5">The sequence shown here is derived from an EMBL/GenBank/DDBJ whole genome shotgun (WGS) entry which is preliminary data.</text>
</comment>
<accession>A0A1V9EYW1</accession>
<keyword evidence="2" id="KW-0732">Signal</keyword>
<dbReference type="Pfam" id="PF07691">
    <property type="entry name" value="PA14"/>
    <property type="match status" value="1"/>
</dbReference>
<name>A0A1V9EYW1_9BACT</name>
<dbReference type="RefSeq" id="WP_081169929.1">
    <property type="nucleotide sequence ID" value="NZ_LWBP01000218.1"/>
</dbReference>
<dbReference type="Pfam" id="PF10162">
    <property type="entry name" value="G8"/>
    <property type="match status" value="1"/>
</dbReference>
<comment type="subcellular location">
    <subcellularLocation>
        <location evidence="1">Cell envelope</location>
    </subcellularLocation>
</comment>
<dbReference type="GO" id="GO:0030313">
    <property type="term" value="C:cell envelope"/>
    <property type="evidence" value="ECO:0007669"/>
    <property type="project" value="UniProtKB-SubCell"/>
</dbReference>
<dbReference type="STRING" id="550983.A4R26_29560"/>
<dbReference type="InterPro" id="IPR037524">
    <property type="entry name" value="PA14/GLEYA"/>
</dbReference>
<dbReference type="PANTHER" id="PTHR46769:SF2">
    <property type="entry name" value="FIBROCYSTIN-L ISOFORM 2 PRECURSOR-RELATED"/>
    <property type="match status" value="1"/>
</dbReference>
<protein>
    <recommendedName>
        <fullName evidence="4">PA14 domain-containing protein</fullName>
    </recommendedName>
</protein>
<dbReference type="AlphaFoldDB" id="A0A1V9EYW1"/>
<dbReference type="SUPFAM" id="SSF56988">
    <property type="entry name" value="Anthrax protective antigen"/>
    <property type="match status" value="1"/>
</dbReference>
<sequence length="758" mass="82959">MQTLQFIAFYLLFSFLGAGEPPVKKDVISCAPAKTAFSGSIVSVRSGNWSDAATWGGRVPGPNDAPVIAAGNTVIADRNVSVAGMQVAGELIYSPYHSVAIQSTKNILVTGVLQMRSPKNSVIHALRFTGIDERKYEGGGMDMLESDIGLWVMQSGKLQLQGLAKTSWTNALGAIVAGSSQITVKDAAGWQTGDELIITPTASEARNADVRTITAIKGNTITLNTPVTAHPMINNMWTAEVGNLTRNVRIEGTAGGKSHIFIRSSVAQHVQNVAFRYLGPRKDLGGTYVKEQVAGRYALHFHHCNDGSDGTLVEGCVMRDIDNHAYVPHVSHGITMTRNIAFNCMEAPFWWDLPDATHRTVWTHNLVVSPKYLAGAVSFDTKGSPTFGAHGFVLSMGDDNRCDSNVVAGQQGLETVNAAYDWEEMPIESAWIFKGNVAHNSDCGIRSWQNNGKNHVLEQSIVYNCKVGVNHGAYVNNYTYNGGYLYNSVFEDHAAGATNGVRVENMILDGAGQVPYPFIMVESPAKGTRPVLLRNCVIKGGSKGAILNNSSNALKSLDVVQCDIRGEIKLSPDAGSGEVIRVQPEKGQPYIITKQGRDNIDPFAPTIWGTGEGLKGVYFNGSDFDDSVETRIDPLISFPEWLIPIPGHATGVHYRIRDLRYSIRLTGSVQPQFTEDYIFSIEAGGGVRLWVNDKLIIDRWRDVYTATYTSDAIHLEAGKKYAIRLEYFNKDDRSSLYFYWQSPSLPMELVPQSQLYSE</sequence>
<dbReference type="SMART" id="SM00758">
    <property type="entry name" value="PA14"/>
    <property type="match status" value="1"/>
</dbReference>